<reference evidence="2 3" key="1">
    <citation type="journal article" date="2022" name="Nat. Ecol. Evol.">
        <title>A masculinizing supergene underlies an exaggerated male reproductive morph in a spider.</title>
        <authorList>
            <person name="Hendrickx F."/>
            <person name="De Corte Z."/>
            <person name="Sonet G."/>
            <person name="Van Belleghem S.M."/>
            <person name="Kostlbacher S."/>
            <person name="Vangestel C."/>
        </authorList>
    </citation>
    <scope>NUCLEOTIDE SEQUENCE [LARGE SCALE GENOMIC DNA]</scope>
    <source>
        <strain evidence="2">W744_W776</strain>
    </source>
</reference>
<keyword evidence="1" id="KW-0732">Signal</keyword>
<evidence type="ECO:0000313" key="3">
    <source>
        <dbReference type="Proteomes" id="UP000827092"/>
    </source>
</evidence>
<gene>
    <name evidence="2" type="ORF">JTE90_011943</name>
</gene>
<evidence type="ECO:0000313" key="2">
    <source>
        <dbReference type="EMBL" id="KAG8190222.1"/>
    </source>
</evidence>
<evidence type="ECO:0000256" key="1">
    <source>
        <dbReference type="SAM" id="SignalP"/>
    </source>
</evidence>
<comment type="caution">
    <text evidence="2">The sequence shown here is derived from an EMBL/GenBank/DDBJ whole genome shotgun (WGS) entry which is preliminary data.</text>
</comment>
<name>A0AAV6V1K8_9ARAC</name>
<keyword evidence="3" id="KW-1185">Reference proteome</keyword>
<feature type="signal peptide" evidence="1">
    <location>
        <begin position="1"/>
        <end position="20"/>
    </location>
</feature>
<sequence length="192" mass="22000">MAFLIWLAFSFIALENVVFANDECNEEVWQPCETTLLKLRDNYRVEDHMEGDMDRFCRVAEQNGSCWNGVSHACKEKYPQISTDIATYFVNKIIFCNNETDYVSMNKRVTECAGNHQSEIENCFPGINEDNVPNLNDMCQRTVTFLYCLAEISKKHCGEDGLTFGNAYQRSIYQSFESTCNMSSIIVAPVEN</sequence>
<feature type="chain" id="PRO_5043349993" evidence="1">
    <location>
        <begin position="21"/>
        <end position="192"/>
    </location>
</feature>
<organism evidence="2 3">
    <name type="scientific">Oedothorax gibbosus</name>
    <dbReference type="NCBI Taxonomy" id="931172"/>
    <lineage>
        <taxon>Eukaryota</taxon>
        <taxon>Metazoa</taxon>
        <taxon>Ecdysozoa</taxon>
        <taxon>Arthropoda</taxon>
        <taxon>Chelicerata</taxon>
        <taxon>Arachnida</taxon>
        <taxon>Araneae</taxon>
        <taxon>Araneomorphae</taxon>
        <taxon>Entelegynae</taxon>
        <taxon>Araneoidea</taxon>
        <taxon>Linyphiidae</taxon>
        <taxon>Erigoninae</taxon>
        <taxon>Oedothorax</taxon>
    </lineage>
</organism>
<dbReference type="AlphaFoldDB" id="A0AAV6V1K8"/>
<dbReference type="Proteomes" id="UP000827092">
    <property type="component" value="Unassembled WGS sequence"/>
</dbReference>
<dbReference type="EMBL" id="JAFNEN010000191">
    <property type="protein sequence ID" value="KAG8190222.1"/>
    <property type="molecule type" value="Genomic_DNA"/>
</dbReference>
<protein>
    <submittedName>
        <fullName evidence="2">Uncharacterized protein</fullName>
    </submittedName>
</protein>
<proteinExistence type="predicted"/>
<accession>A0AAV6V1K8</accession>